<feature type="transmembrane region" description="Helical" evidence="2">
    <location>
        <begin position="12"/>
        <end position="38"/>
    </location>
</feature>
<feature type="compositionally biased region" description="Pro residues" evidence="1">
    <location>
        <begin position="65"/>
        <end position="74"/>
    </location>
</feature>
<organism evidence="3 4">
    <name type="scientific">Microbacterium oleivorans</name>
    <dbReference type="NCBI Taxonomy" id="273677"/>
    <lineage>
        <taxon>Bacteria</taxon>
        <taxon>Bacillati</taxon>
        <taxon>Actinomycetota</taxon>
        <taxon>Actinomycetes</taxon>
        <taxon>Micrococcales</taxon>
        <taxon>Microbacteriaceae</taxon>
        <taxon>Microbacterium</taxon>
    </lineage>
</organism>
<evidence type="ECO:0000256" key="2">
    <source>
        <dbReference type="SAM" id="Phobius"/>
    </source>
</evidence>
<keyword evidence="2" id="KW-0812">Transmembrane</keyword>
<gene>
    <name evidence="3" type="ORF">HW566_07405</name>
</gene>
<evidence type="ECO:0000313" key="3">
    <source>
        <dbReference type="EMBL" id="QLD11612.1"/>
    </source>
</evidence>
<evidence type="ECO:0000256" key="1">
    <source>
        <dbReference type="SAM" id="MobiDB-lite"/>
    </source>
</evidence>
<dbReference type="Proteomes" id="UP000509638">
    <property type="component" value="Chromosome"/>
</dbReference>
<keyword evidence="2" id="KW-1133">Transmembrane helix</keyword>
<evidence type="ECO:0000313" key="4">
    <source>
        <dbReference type="Proteomes" id="UP000509638"/>
    </source>
</evidence>
<protein>
    <submittedName>
        <fullName evidence="3">Uncharacterized protein</fullName>
    </submittedName>
</protein>
<name>A0A7D5EV79_9MICO</name>
<sequence length="84" mass="8805">MNNDYSSVAASLGIGFLIIGLVIYLAILALVLWVSYLIMRTAVKNGVILAMRETGQQFAPVQRPGYPPAAPPYPGASGPATPSS</sequence>
<dbReference type="AlphaFoldDB" id="A0A7D5EV79"/>
<proteinExistence type="predicted"/>
<reference evidence="3 4" key="1">
    <citation type="submission" date="2020-06" db="EMBL/GenBank/DDBJ databases">
        <authorList>
            <person name="Jo H."/>
        </authorList>
    </citation>
    <scope>NUCLEOTIDE SEQUENCE [LARGE SCALE GENOMIC DNA]</scope>
    <source>
        <strain evidence="3 4">I46</strain>
    </source>
</reference>
<dbReference type="RefSeq" id="WP_178011680.1">
    <property type="nucleotide sequence ID" value="NZ_CP058316.1"/>
</dbReference>
<keyword evidence="2" id="KW-0472">Membrane</keyword>
<accession>A0A7D5EV79</accession>
<dbReference type="EMBL" id="CP058316">
    <property type="protein sequence ID" value="QLD11612.1"/>
    <property type="molecule type" value="Genomic_DNA"/>
</dbReference>
<feature type="region of interest" description="Disordered" evidence="1">
    <location>
        <begin position="61"/>
        <end position="84"/>
    </location>
</feature>
<feature type="compositionally biased region" description="Low complexity" evidence="1">
    <location>
        <begin position="75"/>
        <end position="84"/>
    </location>
</feature>